<feature type="signal peptide" evidence="2">
    <location>
        <begin position="1"/>
        <end position="23"/>
    </location>
</feature>
<gene>
    <name evidence="4" type="ORF">LZC94_25535</name>
</gene>
<dbReference type="SUPFAM" id="SSF55486">
    <property type="entry name" value="Metalloproteases ('zincins'), catalytic domain"/>
    <property type="match status" value="1"/>
</dbReference>
<evidence type="ECO:0000256" key="2">
    <source>
        <dbReference type="SAM" id="SignalP"/>
    </source>
</evidence>
<reference evidence="4 5" key="1">
    <citation type="submission" date="2021-12" db="EMBL/GenBank/DDBJ databases">
        <title>Discovery of the Pendulisporaceae a myxobacterial family with distinct sporulation behavior and unique specialized metabolism.</title>
        <authorList>
            <person name="Garcia R."/>
            <person name="Popoff A."/>
            <person name="Bader C.D."/>
            <person name="Loehr J."/>
            <person name="Walesch S."/>
            <person name="Walt C."/>
            <person name="Boldt J."/>
            <person name="Bunk B."/>
            <person name="Haeckl F.J.F.P.J."/>
            <person name="Gunesch A.P."/>
            <person name="Birkelbach J."/>
            <person name="Nuebel U."/>
            <person name="Pietschmann T."/>
            <person name="Bach T."/>
            <person name="Mueller R."/>
        </authorList>
    </citation>
    <scope>NUCLEOTIDE SEQUENCE [LARGE SCALE GENOMIC DNA]</scope>
    <source>
        <strain evidence="4 5">MSr11954</strain>
    </source>
</reference>
<dbReference type="InterPro" id="IPR027268">
    <property type="entry name" value="Peptidase_M4/M1_CTD_sf"/>
</dbReference>
<name>A0ABZ2LJV5_9BACT</name>
<dbReference type="EMBL" id="CP089984">
    <property type="protein sequence ID" value="WXB11223.1"/>
    <property type="molecule type" value="Genomic_DNA"/>
</dbReference>
<sequence>MRLVRPFTFVLLLGACTPGSFPAAEPASLDVLSSHTAGAVAAESGGAAHEPFAADVPMLEHAEGVVDYNLHATLDPAAHTVHGTGTIQWRNTSDVAQSELYLHLYLNAFKNEKSVFLREPVGRGARGIGHIEDWGYIDVRRLTLHEGPEGTPVELWPSAELHRPNDDDETDVRVPLPRPVVPGETITLDVVFDDKLPAVVERTGYNGSFHMVAQWFPKVARLEKDGTWAHFPFHHLAEFYADYGSYDVTLDVPQNFVLGATGPAVESRTEGGRRIERHVQSDIHDFAWTAWDQFHSLRDTVDGVTVTLLFPQDYEPMARRELESLRFTIPHFGKLYGRYPYSLLTVVHPPRQAGEAGGMEYPTLITTGGSWYVPRGVHTPESVTVHEYGHQYFYGLLGSNEVAWPFLDEGLNSFAEQDALGAWLGAGSAAQIFGLELHLASVQAVVGNLGAHEEPVAQPAYAFSSGEHYGELVYMRAASILETLRRVYGDDIVFKAMGQYTRRWRFRHPVPDDLIASFAEVVGRDAASNLRIALFDKGWVDYQVGGVSNRKRKTAAGVYDRDGKRETITAGSPKDDAYEGWALITRRGTLVLPVDVDLVLEDGTRQRVHWDGHGDEVRFPYEGNMALRAAVVDPDGRVLLDEDRTNNHGATEPLRAPTRTLERTTYWAELLLQLLSP</sequence>
<dbReference type="Pfam" id="PF01433">
    <property type="entry name" value="Peptidase_M1"/>
    <property type="match status" value="1"/>
</dbReference>
<feature type="domain" description="Peptidase M1 membrane alanine aminopeptidase" evidence="3">
    <location>
        <begin position="339"/>
        <end position="525"/>
    </location>
</feature>
<evidence type="ECO:0000259" key="3">
    <source>
        <dbReference type="Pfam" id="PF01433"/>
    </source>
</evidence>
<dbReference type="CDD" id="cd09604">
    <property type="entry name" value="M1_APN_like"/>
    <property type="match status" value="1"/>
</dbReference>
<evidence type="ECO:0000313" key="5">
    <source>
        <dbReference type="Proteomes" id="UP001370348"/>
    </source>
</evidence>
<dbReference type="Gene3D" id="1.10.390.10">
    <property type="entry name" value="Neutral Protease Domain 2"/>
    <property type="match status" value="1"/>
</dbReference>
<protein>
    <submittedName>
        <fullName evidence="4">M1 family metallopeptidase</fullName>
    </submittedName>
</protein>
<dbReference type="RefSeq" id="WP_394820840.1">
    <property type="nucleotide sequence ID" value="NZ_CP089984.1"/>
</dbReference>
<organism evidence="4 5">
    <name type="scientific">Pendulispora albinea</name>
    <dbReference type="NCBI Taxonomy" id="2741071"/>
    <lineage>
        <taxon>Bacteria</taxon>
        <taxon>Pseudomonadati</taxon>
        <taxon>Myxococcota</taxon>
        <taxon>Myxococcia</taxon>
        <taxon>Myxococcales</taxon>
        <taxon>Sorangiineae</taxon>
        <taxon>Pendulisporaceae</taxon>
        <taxon>Pendulispora</taxon>
    </lineage>
</organism>
<keyword evidence="2" id="KW-0732">Signal</keyword>
<proteinExistence type="predicted"/>
<evidence type="ECO:0000256" key="1">
    <source>
        <dbReference type="SAM" id="MobiDB-lite"/>
    </source>
</evidence>
<dbReference type="PROSITE" id="PS51257">
    <property type="entry name" value="PROKAR_LIPOPROTEIN"/>
    <property type="match status" value="1"/>
</dbReference>
<feature type="chain" id="PRO_5046488991" evidence="2">
    <location>
        <begin position="24"/>
        <end position="677"/>
    </location>
</feature>
<accession>A0ABZ2LJV5</accession>
<dbReference type="InterPro" id="IPR014782">
    <property type="entry name" value="Peptidase_M1_dom"/>
</dbReference>
<keyword evidence="5" id="KW-1185">Reference proteome</keyword>
<feature type="region of interest" description="Disordered" evidence="1">
    <location>
        <begin position="158"/>
        <end position="178"/>
    </location>
</feature>
<dbReference type="Proteomes" id="UP001370348">
    <property type="component" value="Chromosome"/>
</dbReference>
<evidence type="ECO:0000313" key="4">
    <source>
        <dbReference type="EMBL" id="WXB11223.1"/>
    </source>
</evidence>